<dbReference type="Proteomes" id="UP000220922">
    <property type="component" value="Unassembled WGS sequence"/>
</dbReference>
<dbReference type="NCBIfam" id="TIGR01308">
    <property type="entry name" value="rpmD_bact"/>
    <property type="match status" value="1"/>
</dbReference>
<proteinExistence type="inferred from homology"/>
<keyword evidence="4 5" id="KW-0687">Ribonucleoprotein</keyword>
<evidence type="ECO:0000256" key="1">
    <source>
        <dbReference type="ARBA" id="ARBA00007594"/>
    </source>
</evidence>
<evidence type="ECO:0000256" key="4">
    <source>
        <dbReference type="ARBA" id="ARBA00023274"/>
    </source>
</evidence>
<dbReference type="RefSeq" id="WP_097650776.1">
    <property type="nucleotide sequence ID" value="NZ_LYXE01000031.1"/>
</dbReference>
<organism evidence="8 9">
    <name type="scientific">Candidatus Chloroploca asiatica</name>
    <dbReference type="NCBI Taxonomy" id="1506545"/>
    <lineage>
        <taxon>Bacteria</taxon>
        <taxon>Bacillati</taxon>
        <taxon>Chloroflexota</taxon>
        <taxon>Chloroflexia</taxon>
        <taxon>Chloroflexales</taxon>
        <taxon>Chloroflexineae</taxon>
        <taxon>Oscillochloridaceae</taxon>
        <taxon>Candidatus Chloroploca</taxon>
    </lineage>
</organism>
<name>A0A2H3L2C9_9CHLR</name>
<comment type="similarity">
    <text evidence="1 5 6">Belongs to the universal ribosomal protein uL30 family.</text>
</comment>
<dbReference type="Pfam" id="PF00327">
    <property type="entry name" value="Ribosomal_L30"/>
    <property type="match status" value="1"/>
</dbReference>
<evidence type="ECO:0000256" key="2">
    <source>
        <dbReference type="ARBA" id="ARBA00011838"/>
    </source>
</evidence>
<dbReference type="PANTHER" id="PTHR15892:SF2">
    <property type="entry name" value="LARGE RIBOSOMAL SUBUNIT PROTEIN UL30M"/>
    <property type="match status" value="1"/>
</dbReference>
<evidence type="ECO:0000256" key="6">
    <source>
        <dbReference type="RuleBase" id="RU003734"/>
    </source>
</evidence>
<dbReference type="InterPro" id="IPR036919">
    <property type="entry name" value="Ribo_uL30_ferredoxin-like_sf"/>
</dbReference>
<dbReference type="FunFam" id="3.30.1390.20:FF:000001">
    <property type="entry name" value="50S ribosomal protein L30"/>
    <property type="match status" value="1"/>
</dbReference>
<reference evidence="8 9" key="1">
    <citation type="submission" date="2016-05" db="EMBL/GenBank/DDBJ databases">
        <authorList>
            <person name="Lavstsen T."/>
            <person name="Jespersen J.S."/>
        </authorList>
    </citation>
    <scope>NUCLEOTIDE SEQUENCE [LARGE SCALE GENOMIC DNA]</scope>
    <source>
        <strain evidence="8 9">B7-9</strain>
    </source>
</reference>
<dbReference type="InterPro" id="IPR016082">
    <property type="entry name" value="Ribosomal_uL30_ferredoxin-like"/>
</dbReference>
<dbReference type="OrthoDB" id="9812790at2"/>
<evidence type="ECO:0000256" key="5">
    <source>
        <dbReference type="HAMAP-Rule" id="MF_01371"/>
    </source>
</evidence>
<comment type="subunit">
    <text evidence="2 5">Part of the 50S ribosomal subunit.</text>
</comment>
<protein>
    <recommendedName>
        <fullName evidence="5">Large ribosomal subunit protein uL30</fullName>
    </recommendedName>
</protein>
<dbReference type="AlphaFoldDB" id="A0A2H3L2C9"/>
<dbReference type="CDD" id="cd01658">
    <property type="entry name" value="Ribosomal_L30"/>
    <property type="match status" value="1"/>
</dbReference>
<feature type="domain" description="Large ribosomal subunit protein uL30-like ferredoxin-like fold" evidence="7">
    <location>
        <begin position="4"/>
        <end position="54"/>
    </location>
</feature>
<evidence type="ECO:0000259" key="7">
    <source>
        <dbReference type="Pfam" id="PF00327"/>
    </source>
</evidence>
<comment type="caution">
    <text evidence="8">The sequence shown here is derived from an EMBL/GenBank/DDBJ whole genome shotgun (WGS) entry which is preliminary data.</text>
</comment>
<dbReference type="HAMAP" id="MF_01371_B">
    <property type="entry name" value="Ribosomal_uL30_B"/>
    <property type="match status" value="1"/>
</dbReference>
<dbReference type="GO" id="GO:0022625">
    <property type="term" value="C:cytosolic large ribosomal subunit"/>
    <property type="evidence" value="ECO:0007669"/>
    <property type="project" value="TreeGrafter"/>
</dbReference>
<dbReference type="PIRSF" id="PIRSF002211">
    <property type="entry name" value="Ribosomal_L30_bac-type"/>
    <property type="match status" value="1"/>
</dbReference>
<dbReference type="PROSITE" id="PS00634">
    <property type="entry name" value="RIBOSOMAL_L30"/>
    <property type="match status" value="1"/>
</dbReference>
<dbReference type="PANTHER" id="PTHR15892">
    <property type="entry name" value="MITOCHONDRIAL RIBOSOMAL PROTEIN L30"/>
    <property type="match status" value="1"/>
</dbReference>
<dbReference type="SUPFAM" id="SSF55129">
    <property type="entry name" value="Ribosomal protein L30p/L7e"/>
    <property type="match status" value="1"/>
</dbReference>
<dbReference type="GO" id="GO:0003735">
    <property type="term" value="F:structural constituent of ribosome"/>
    <property type="evidence" value="ECO:0007669"/>
    <property type="project" value="InterPro"/>
</dbReference>
<keyword evidence="9" id="KW-1185">Reference proteome</keyword>
<accession>A0A2H3L2C9</accession>
<keyword evidence="3 5" id="KW-0689">Ribosomal protein</keyword>
<dbReference type="InterPro" id="IPR005996">
    <property type="entry name" value="Ribosomal_uL30_bac-type"/>
</dbReference>
<evidence type="ECO:0000313" key="8">
    <source>
        <dbReference type="EMBL" id="PDW00688.1"/>
    </source>
</evidence>
<dbReference type="GO" id="GO:0006412">
    <property type="term" value="P:translation"/>
    <property type="evidence" value="ECO:0007669"/>
    <property type="project" value="UniProtKB-UniRule"/>
</dbReference>
<dbReference type="InterPro" id="IPR018038">
    <property type="entry name" value="Ribosomal_uL30_CS"/>
</dbReference>
<evidence type="ECO:0000313" key="9">
    <source>
        <dbReference type="Proteomes" id="UP000220922"/>
    </source>
</evidence>
<dbReference type="Gene3D" id="3.30.1390.20">
    <property type="entry name" value="Ribosomal protein L30, ferredoxin-like fold domain"/>
    <property type="match status" value="1"/>
</dbReference>
<dbReference type="EMBL" id="LYXE01000031">
    <property type="protein sequence ID" value="PDW00688.1"/>
    <property type="molecule type" value="Genomic_DNA"/>
</dbReference>
<evidence type="ECO:0000256" key="3">
    <source>
        <dbReference type="ARBA" id="ARBA00022980"/>
    </source>
</evidence>
<sequence>MSKLRITYRKSMIGYAKDQKETIRSLGLRRLGQSTIKPDNPSIRGMIFKVRHLVVVEELPDEVTA</sequence>
<gene>
    <name evidence="5" type="primary">rpmD</name>
    <name evidence="8" type="ORF">A9Q02_08715</name>
</gene>